<dbReference type="OrthoDB" id="5395564at2"/>
<proteinExistence type="predicted"/>
<keyword evidence="1" id="KW-0489">Methyltransferase</keyword>
<organism evidence="1 2">
    <name type="scientific">Trichlorobacter thiogenes</name>
    <dbReference type="NCBI Taxonomy" id="115783"/>
    <lineage>
        <taxon>Bacteria</taxon>
        <taxon>Pseudomonadati</taxon>
        <taxon>Thermodesulfobacteriota</taxon>
        <taxon>Desulfuromonadia</taxon>
        <taxon>Geobacterales</taxon>
        <taxon>Geobacteraceae</taxon>
        <taxon>Trichlorobacter</taxon>
    </lineage>
</organism>
<dbReference type="InterPro" id="IPR029063">
    <property type="entry name" value="SAM-dependent_MTases_sf"/>
</dbReference>
<evidence type="ECO:0000313" key="2">
    <source>
        <dbReference type="Proteomes" id="UP000190102"/>
    </source>
</evidence>
<dbReference type="Gene3D" id="3.40.50.150">
    <property type="entry name" value="Vaccinia Virus protein VP39"/>
    <property type="match status" value="1"/>
</dbReference>
<dbReference type="SUPFAM" id="SSF53335">
    <property type="entry name" value="S-adenosyl-L-methionine-dependent methyltransferases"/>
    <property type="match status" value="1"/>
</dbReference>
<sequence>MTLNIASRNDIGELFCKGEGLEIGAGCLPTSVAKGSVIHFADKRTPDELRTYFSTNDIVNVQSLSVFEGQEFDFVIAHHVLEHSANVIQTLIHWISFVKDGGILFLSLPNRHITPDASRLLTPPTHFLLDYAYQITEDDYESREHICSFLWGWIDVGGLEGKSK</sequence>
<dbReference type="RefSeq" id="WP_139366744.1">
    <property type="nucleotide sequence ID" value="NZ_FUWR01000009.1"/>
</dbReference>
<keyword evidence="1" id="KW-0808">Transferase</keyword>
<feature type="non-terminal residue" evidence="1">
    <location>
        <position position="164"/>
    </location>
</feature>
<gene>
    <name evidence="1" type="ORF">SAMN02745119_01960</name>
</gene>
<dbReference type="STRING" id="115783.SAMN02745119_01960"/>
<keyword evidence="2" id="KW-1185">Reference proteome</keyword>
<dbReference type="GO" id="GO:0008168">
    <property type="term" value="F:methyltransferase activity"/>
    <property type="evidence" value="ECO:0007669"/>
    <property type="project" value="UniProtKB-KW"/>
</dbReference>
<dbReference type="AlphaFoldDB" id="A0A1T4PE82"/>
<evidence type="ECO:0000313" key="1">
    <source>
        <dbReference type="EMBL" id="SJZ89875.1"/>
    </source>
</evidence>
<dbReference type="GO" id="GO:0032259">
    <property type="term" value="P:methylation"/>
    <property type="evidence" value="ECO:0007669"/>
    <property type="project" value="UniProtKB-KW"/>
</dbReference>
<reference evidence="2" key="1">
    <citation type="submission" date="2017-02" db="EMBL/GenBank/DDBJ databases">
        <authorList>
            <person name="Varghese N."/>
            <person name="Submissions S."/>
        </authorList>
    </citation>
    <scope>NUCLEOTIDE SEQUENCE [LARGE SCALE GENOMIC DNA]</scope>
    <source>
        <strain evidence="2">ATCC BAA-34</strain>
    </source>
</reference>
<dbReference type="Pfam" id="PF13489">
    <property type="entry name" value="Methyltransf_23"/>
    <property type="match status" value="1"/>
</dbReference>
<dbReference type="EMBL" id="FUWR01000009">
    <property type="protein sequence ID" value="SJZ89875.1"/>
    <property type="molecule type" value="Genomic_DNA"/>
</dbReference>
<accession>A0A1T4PE82</accession>
<protein>
    <submittedName>
        <fullName evidence="1">Methyltransferase domain-containing protein</fullName>
    </submittedName>
</protein>
<dbReference type="Proteomes" id="UP000190102">
    <property type="component" value="Unassembled WGS sequence"/>
</dbReference>
<name>A0A1T4PE82_9BACT</name>